<keyword evidence="3" id="KW-1185">Reference proteome</keyword>
<reference evidence="2" key="1">
    <citation type="journal article" date="2014" name="Int. J. Syst. Evol. Microbiol.">
        <title>Complete genome sequence of Corynebacterium casei LMG S-19264T (=DSM 44701T), isolated from a smear-ripened cheese.</title>
        <authorList>
            <consortium name="US DOE Joint Genome Institute (JGI-PGF)"/>
            <person name="Walter F."/>
            <person name="Albersmeier A."/>
            <person name="Kalinowski J."/>
            <person name="Ruckert C."/>
        </authorList>
    </citation>
    <scope>NUCLEOTIDE SEQUENCE</scope>
    <source>
        <strain evidence="2">KCTC 32437</strain>
    </source>
</reference>
<dbReference type="AlphaFoldDB" id="A0A918SEW0"/>
<sequence>MADFSSTGAGAPDKTLSVIFPSEAASLINGLVQHRLLSPSDQVQILSIVDANEGATVGDIVIELPDHRDPVGATMLLVEAGVLTAEVEGVIDAFTVVRRAPPKCGSDPDLDDQGSETSEPPSGDFAGGEVSEPGIVELDTNPFFASVFVAAGDQRREFLQHATLRRPGVYVLMNSSSAYVGMAGDVGWRIAHGHQPIEGIETIVSVVDADDLLTAEDAKVLERIIWSRLAGSGERRLINGVPDGHAVGLERYVQLDAIAAEACLALRHNDVLFVEGCARSVIAGPRTEPGRLGERRGFDTVPAGEIFEMRFGGGLVAMASRLADTHWLLLRGSDVRIETVVSANASASYLRAAWLHSGLLALSPDGRSYTVMRDLVFGSGSAAAHFCCGSKGKGLSGWQPIDPDFGNDAPVLTLS</sequence>
<organism evidence="2 3">
    <name type="scientific">Devosia pacifica</name>
    <dbReference type="NCBI Taxonomy" id="1335967"/>
    <lineage>
        <taxon>Bacteria</taxon>
        <taxon>Pseudomonadati</taxon>
        <taxon>Pseudomonadota</taxon>
        <taxon>Alphaproteobacteria</taxon>
        <taxon>Hyphomicrobiales</taxon>
        <taxon>Devosiaceae</taxon>
        <taxon>Devosia</taxon>
    </lineage>
</organism>
<reference evidence="2" key="2">
    <citation type="submission" date="2020-09" db="EMBL/GenBank/DDBJ databases">
        <authorList>
            <person name="Sun Q."/>
            <person name="Kim S."/>
        </authorList>
    </citation>
    <scope>NUCLEOTIDE SEQUENCE</scope>
    <source>
        <strain evidence="2">KCTC 32437</strain>
    </source>
</reference>
<gene>
    <name evidence="2" type="ORF">GCM10007989_38780</name>
</gene>
<comment type="caution">
    <text evidence="2">The sequence shown here is derived from an EMBL/GenBank/DDBJ whole genome shotgun (WGS) entry which is preliminary data.</text>
</comment>
<dbReference type="RefSeq" id="WP_189427464.1">
    <property type="nucleotide sequence ID" value="NZ_BMZE01000007.1"/>
</dbReference>
<evidence type="ECO:0000313" key="3">
    <source>
        <dbReference type="Proteomes" id="UP000646579"/>
    </source>
</evidence>
<feature type="region of interest" description="Disordered" evidence="1">
    <location>
        <begin position="102"/>
        <end position="131"/>
    </location>
</feature>
<name>A0A918SEW0_9HYPH</name>
<dbReference type="EMBL" id="BMZE01000007">
    <property type="protein sequence ID" value="GHA39310.1"/>
    <property type="molecule type" value="Genomic_DNA"/>
</dbReference>
<accession>A0A918SEW0</accession>
<proteinExistence type="predicted"/>
<evidence type="ECO:0000313" key="2">
    <source>
        <dbReference type="EMBL" id="GHA39310.1"/>
    </source>
</evidence>
<evidence type="ECO:0000256" key="1">
    <source>
        <dbReference type="SAM" id="MobiDB-lite"/>
    </source>
</evidence>
<dbReference type="Proteomes" id="UP000646579">
    <property type="component" value="Unassembled WGS sequence"/>
</dbReference>
<protein>
    <submittedName>
        <fullName evidence="2">Uncharacterized protein</fullName>
    </submittedName>
</protein>